<protein>
    <submittedName>
        <fullName evidence="2">DUF560 domain-containing protein</fullName>
    </submittedName>
</protein>
<organism evidence="2 3">
    <name type="scientific">Sphingomonas edaphi</name>
    <dbReference type="NCBI Taxonomy" id="2315689"/>
    <lineage>
        <taxon>Bacteria</taxon>
        <taxon>Pseudomonadati</taxon>
        <taxon>Pseudomonadota</taxon>
        <taxon>Alphaproteobacteria</taxon>
        <taxon>Sphingomonadales</taxon>
        <taxon>Sphingomonadaceae</taxon>
        <taxon>Sphingomonas</taxon>
    </lineage>
</organism>
<dbReference type="Proteomes" id="UP000285023">
    <property type="component" value="Unassembled WGS sequence"/>
</dbReference>
<gene>
    <name evidence="2" type="ORF">D3M59_08220</name>
</gene>
<dbReference type="EMBL" id="QXTF01000002">
    <property type="protein sequence ID" value="RIX29472.1"/>
    <property type="molecule type" value="Genomic_DNA"/>
</dbReference>
<sequence length="324" mass="35711">MGDEDAALRELRALRSASLPPGVAQFVDRMSATLQANKPLGFQLEFGLAPDSNINRATRSDTLGTVLGDFTLDEDAKARSGVGAMVRGLAQARFPLSDSIGLSARASGEANIYRDNDFNDITLDLSAGPQLRLGRTRLTAEAGVTGQWYGMEAYQRAWRLSLGGTQPIGSRSQLRVDATARWVDNKFNNLQDGHGRSVRARLERALSPRLLVAGSLGLDRFKAEDDAYSTRSWTAGLSAYRDIGRITVNAGVDFGRLRSDEQLALLPESRKDRWARFQLGAVFRNLTVAGFAPVVRLVVERNQSTVEYYDYKRTRTEFGISRAF</sequence>
<proteinExistence type="predicted"/>
<keyword evidence="3" id="KW-1185">Reference proteome</keyword>
<name>A0A418Q0V7_9SPHN</name>
<evidence type="ECO:0000259" key="1">
    <source>
        <dbReference type="Pfam" id="PF04575"/>
    </source>
</evidence>
<dbReference type="Pfam" id="PF04575">
    <property type="entry name" value="SlipAM"/>
    <property type="match status" value="1"/>
</dbReference>
<comment type="caution">
    <text evidence="2">The sequence shown here is derived from an EMBL/GenBank/DDBJ whole genome shotgun (WGS) entry which is preliminary data.</text>
</comment>
<reference evidence="2 3" key="1">
    <citation type="submission" date="2018-09" db="EMBL/GenBank/DDBJ databases">
        <title>Sphingomonas sp. DAC4.</title>
        <authorList>
            <person name="Seo T."/>
        </authorList>
    </citation>
    <scope>NUCLEOTIDE SEQUENCE [LARGE SCALE GENOMIC DNA]</scope>
    <source>
        <strain evidence="2 3">DAC4</strain>
    </source>
</reference>
<evidence type="ECO:0000313" key="3">
    <source>
        <dbReference type="Proteomes" id="UP000285023"/>
    </source>
</evidence>
<evidence type="ECO:0000313" key="2">
    <source>
        <dbReference type="EMBL" id="RIX29472.1"/>
    </source>
</evidence>
<dbReference type="AlphaFoldDB" id="A0A418Q0V7"/>
<feature type="domain" description="Surface lipoprotein assembly modifier C-terminal" evidence="1">
    <location>
        <begin position="42"/>
        <end position="324"/>
    </location>
</feature>
<accession>A0A418Q0V7</accession>
<dbReference type="InterPro" id="IPR007655">
    <property type="entry name" value="Slam_C"/>
</dbReference>